<dbReference type="SFLD" id="SFLDF00027">
    <property type="entry name" value="p-type_atpase"/>
    <property type="match status" value="1"/>
</dbReference>
<evidence type="ECO:0000259" key="12">
    <source>
        <dbReference type="SMART" id="SM00831"/>
    </source>
</evidence>
<dbReference type="SMART" id="SM00831">
    <property type="entry name" value="Cation_ATPase_N"/>
    <property type="match status" value="1"/>
</dbReference>
<evidence type="ECO:0000256" key="7">
    <source>
        <dbReference type="ARBA" id="ARBA00022967"/>
    </source>
</evidence>
<gene>
    <name evidence="13" type="ORF">ACFSJG_10530</name>
</gene>
<evidence type="ECO:0000256" key="9">
    <source>
        <dbReference type="ARBA" id="ARBA00023136"/>
    </source>
</evidence>
<proteinExistence type="predicted"/>
<keyword evidence="4" id="KW-0547">Nucleotide-binding</keyword>
<dbReference type="Pfam" id="PF00689">
    <property type="entry name" value="Cation_ATPase_C"/>
    <property type="match status" value="1"/>
</dbReference>
<feature type="transmembrane region" description="Helical" evidence="11">
    <location>
        <begin position="874"/>
        <end position="891"/>
    </location>
</feature>
<reference evidence="14" key="1">
    <citation type="journal article" date="2019" name="Int. J. Syst. Evol. Microbiol.">
        <title>The Global Catalogue of Microorganisms (GCM) 10K type strain sequencing project: providing services to taxonomists for standard genome sequencing and annotation.</title>
        <authorList>
            <consortium name="The Broad Institute Genomics Platform"/>
            <consortium name="The Broad Institute Genome Sequencing Center for Infectious Disease"/>
            <person name="Wu L."/>
            <person name="Ma J."/>
        </authorList>
    </citation>
    <scope>NUCLEOTIDE SEQUENCE [LARGE SCALE GENOMIC DNA]</scope>
    <source>
        <strain evidence="14">DT72</strain>
    </source>
</reference>
<dbReference type="SFLD" id="SFLDG00002">
    <property type="entry name" value="C1.7:_P-type_atpase_like"/>
    <property type="match status" value="1"/>
</dbReference>
<evidence type="ECO:0000256" key="11">
    <source>
        <dbReference type="SAM" id="Phobius"/>
    </source>
</evidence>
<keyword evidence="5" id="KW-0067">ATP-binding</keyword>
<keyword evidence="8 11" id="KW-1133">Transmembrane helix</keyword>
<dbReference type="Gene3D" id="2.70.150.10">
    <property type="entry name" value="Calcium-transporting ATPase, cytoplasmic transduction domain A"/>
    <property type="match status" value="1"/>
</dbReference>
<feature type="transmembrane region" description="Helical" evidence="11">
    <location>
        <begin position="701"/>
        <end position="722"/>
    </location>
</feature>
<feature type="transmembrane region" description="Helical" evidence="11">
    <location>
        <begin position="769"/>
        <end position="790"/>
    </location>
</feature>
<dbReference type="PRINTS" id="PR00119">
    <property type="entry name" value="CATATPASE"/>
</dbReference>
<dbReference type="InterPro" id="IPR023298">
    <property type="entry name" value="ATPase_P-typ_TM_dom_sf"/>
</dbReference>
<keyword evidence="3" id="KW-0479">Metal-binding</keyword>
<comment type="subcellular location">
    <subcellularLocation>
        <location evidence="1">Cell membrane</location>
        <topology evidence="1">Multi-pass membrane protein</topology>
    </subcellularLocation>
</comment>
<dbReference type="Gene3D" id="3.40.1110.10">
    <property type="entry name" value="Calcium-transporting ATPase, cytoplasmic domain N"/>
    <property type="match status" value="1"/>
</dbReference>
<sequence length="901" mass="95731">MTATTSGEVHTAPVPTLLAELGVDADRGLSDTEVVRRRTEHGENVLQEEAGASALRKIVRLLADKMTLVLVVAAAVSALVSKEWETPVVILAVITLNTVLNYVQETRAEDSLQALRDMSVAQSRVRRDGREQQVPRTELVPGDIVLLEAGDAVPADGRIVDAARLQVAESALTGESQPVDKTVDALDDPDLPIGDRANMLYMNTEVTRGRAAMVVTGTGMDTQIGAIATLLGDAGTDKTPLQRRIDQLATLLTVIALVVVVIVFALGLARGESWSDLLLTAVSLAVATIPEGLTAVVAFTLAMGASRLAKRGAIVKQLAAVETLGSTTQIATDKTGTLTLNEMTVRRLESAGQRFRVTGEGYSTTGTFLSDGEQPVPDMRRGFLAMALCNDASVTEGTLVGDPTEGALVVLAEKGGIDVPGARRAHPRLAEVPFDSAYKFMATFHTTVTPEGDERVRCYAKGAPGVLLARADRVRVGDTDRPLTDDDRATIAEAVDAMAREGLRTLMVAGRTLDGLPDDADALQESVSDLAVYAVVGILDPPRPEAREAIEVAHEAGIEVHMITGDHLTTASAIAHDLGITGDSVSGTDLDDLGDGELQNSAAHFGVLARVAPEHKIRYVEALQTGGNVVAMTGDGVNDAPALKQADIGIAMGITGTDVSKGAAKMILTDDNFATIVAAVREGRGIYENIVKFVKFQLTTAWGFVLIFLAAGVFGIAGGAPFTALQILWVNIIMDGPPALALGVDPTDPDIMKEKPRRPNEPLLTRNRILRILTLGVVMAVGTILVLEFADDVFPEDADNPLFATTLAFTTFVFYQVFNLLNVRSDRGSVFSAQTFTNHTIWVALVAVVVLHVAVVNAGFLQDLFDTTALTGEQWAFAIAVAASIVVVEEIRKAVVRMVWR</sequence>
<dbReference type="SUPFAM" id="SSF81665">
    <property type="entry name" value="Calcium ATPase, transmembrane domain M"/>
    <property type="match status" value="1"/>
</dbReference>
<dbReference type="SFLD" id="SFLDS00003">
    <property type="entry name" value="Haloacid_Dehalogenase"/>
    <property type="match status" value="1"/>
</dbReference>
<dbReference type="InterPro" id="IPR006068">
    <property type="entry name" value="ATPase_P-typ_cation-transptr_C"/>
</dbReference>
<keyword evidence="7" id="KW-1278">Translocase</keyword>
<accession>A0ABW4P3Q3</accession>
<name>A0ABW4P3Q3_9NOCA</name>
<dbReference type="SUPFAM" id="SSF81660">
    <property type="entry name" value="Metal cation-transporting ATPase, ATP-binding domain N"/>
    <property type="match status" value="1"/>
</dbReference>
<dbReference type="Gene3D" id="1.20.1110.10">
    <property type="entry name" value="Calcium-transporting ATPase, transmembrane domain"/>
    <property type="match status" value="1"/>
</dbReference>
<dbReference type="RefSeq" id="WP_378485149.1">
    <property type="nucleotide sequence ID" value="NZ_JBHUFB010000009.1"/>
</dbReference>
<feature type="transmembrane region" description="Helical" evidence="11">
    <location>
        <begin position="841"/>
        <end position="862"/>
    </location>
</feature>
<dbReference type="PRINTS" id="PR00120">
    <property type="entry name" value="HATPASE"/>
</dbReference>
<dbReference type="InterPro" id="IPR059000">
    <property type="entry name" value="ATPase_P-type_domA"/>
</dbReference>
<dbReference type="PANTHER" id="PTHR24093:SF506">
    <property type="entry name" value="CATION-TRANSPORTING ATPASE PMA1"/>
    <property type="match status" value="1"/>
</dbReference>
<dbReference type="Pfam" id="PF13246">
    <property type="entry name" value="Cation_ATPase"/>
    <property type="match status" value="1"/>
</dbReference>
<keyword evidence="6" id="KW-0460">Magnesium</keyword>
<evidence type="ECO:0000256" key="5">
    <source>
        <dbReference type="ARBA" id="ARBA00022840"/>
    </source>
</evidence>
<dbReference type="InterPro" id="IPR036412">
    <property type="entry name" value="HAD-like_sf"/>
</dbReference>
<evidence type="ECO:0000256" key="1">
    <source>
        <dbReference type="ARBA" id="ARBA00004651"/>
    </source>
</evidence>
<dbReference type="InterPro" id="IPR044492">
    <property type="entry name" value="P_typ_ATPase_HD_dom"/>
</dbReference>
<dbReference type="InterPro" id="IPR004014">
    <property type="entry name" value="ATPase_P-typ_cation-transptr_N"/>
</dbReference>
<evidence type="ECO:0000256" key="2">
    <source>
        <dbReference type="ARBA" id="ARBA00022692"/>
    </source>
</evidence>
<dbReference type="InterPro" id="IPR023299">
    <property type="entry name" value="ATPase_P-typ_cyto_dom_N"/>
</dbReference>
<dbReference type="SUPFAM" id="SSF81653">
    <property type="entry name" value="Calcium ATPase, transduction domain A"/>
    <property type="match status" value="1"/>
</dbReference>
<evidence type="ECO:0000313" key="13">
    <source>
        <dbReference type="EMBL" id="MFD1812651.1"/>
    </source>
</evidence>
<dbReference type="Gene3D" id="3.40.50.1000">
    <property type="entry name" value="HAD superfamily/HAD-like"/>
    <property type="match status" value="1"/>
</dbReference>
<feature type="domain" description="Cation-transporting P-type ATPase N-terminal" evidence="12">
    <location>
        <begin position="8"/>
        <end position="82"/>
    </location>
</feature>
<organism evidence="13 14">
    <name type="scientific">Rhodococcus gannanensis</name>
    <dbReference type="NCBI Taxonomy" id="1960308"/>
    <lineage>
        <taxon>Bacteria</taxon>
        <taxon>Bacillati</taxon>
        <taxon>Actinomycetota</taxon>
        <taxon>Actinomycetes</taxon>
        <taxon>Mycobacteriales</taxon>
        <taxon>Nocardiaceae</taxon>
        <taxon>Rhodococcus</taxon>
    </lineage>
</organism>
<evidence type="ECO:0000313" key="14">
    <source>
        <dbReference type="Proteomes" id="UP001597286"/>
    </source>
</evidence>
<evidence type="ECO:0000256" key="8">
    <source>
        <dbReference type="ARBA" id="ARBA00022989"/>
    </source>
</evidence>
<keyword evidence="9 11" id="KW-0472">Membrane</keyword>
<evidence type="ECO:0000256" key="4">
    <source>
        <dbReference type="ARBA" id="ARBA00022741"/>
    </source>
</evidence>
<dbReference type="NCBIfam" id="TIGR01494">
    <property type="entry name" value="ATPase_P-type"/>
    <property type="match status" value="3"/>
</dbReference>
<keyword evidence="14" id="KW-1185">Reference proteome</keyword>
<dbReference type="PROSITE" id="PS00154">
    <property type="entry name" value="ATPASE_E1_E2"/>
    <property type="match status" value="1"/>
</dbReference>
<evidence type="ECO:0000256" key="3">
    <source>
        <dbReference type="ARBA" id="ARBA00022723"/>
    </source>
</evidence>
<evidence type="ECO:0000256" key="6">
    <source>
        <dbReference type="ARBA" id="ARBA00022842"/>
    </source>
</evidence>
<feature type="transmembrane region" description="Helical" evidence="11">
    <location>
        <begin position="281"/>
        <end position="302"/>
    </location>
</feature>
<dbReference type="Proteomes" id="UP001597286">
    <property type="component" value="Unassembled WGS sequence"/>
</dbReference>
<dbReference type="PANTHER" id="PTHR24093">
    <property type="entry name" value="CATION TRANSPORTING ATPASE"/>
    <property type="match status" value="1"/>
</dbReference>
<evidence type="ECO:0000256" key="10">
    <source>
        <dbReference type="ARBA" id="ARBA00049360"/>
    </source>
</evidence>
<dbReference type="Pfam" id="PF00122">
    <property type="entry name" value="E1-E2_ATPase"/>
    <property type="match status" value="1"/>
</dbReference>
<keyword evidence="2 11" id="KW-0812">Transmembrane</keyword>
<comment type="catalytic activity">
    <reaction evidence="10">
        <text>ATP + H2O = ADP + phosphate + H(+)</text>
        <dbReference type="Rhea" id="RHEA:13065"/>
        <dbReference type="ChEBI" id="CHEBI:15377"/>
        <dbReference type="ChEBI" id="CHEBI:15378"/>
        <dbReference type="ChEBI" id="CHEBI:30616"/>
        <dbReference type="ChEBI" id="CHEBI:43474"/>
        <dbReference type="ChEBI" id="CHEBI:456216"/>
    </reaction>
</comment>
<dbReference type="Pfam" id="PF00690">
    <property type="entry name" value="Cation_ATPase_N"/>
    <property type="match status" value="1"/>
</dbReference>
<dbReference type="SUPFAM" id="SSF56784">
    <property type="entry name" value="HAD-like"/>
    <property type="match status" value="1"/>
</dbReference>
<dbReference type="EMBL" id="JBHUFB010000009">
    <property type="protein sequence ID" value="MFD1812651.1"/>
    <property type="molecule type" value="Genomic_DNA"/>
</dbReference>
<dbReference type="InterPro" id="IPR023214">
    <property type="entry name" value="HAD_sf"/>
</dbReference>
<feature type="transmembrane region" description="Helical" evidence="11">
    <location>
        <begin position="802"/>
        <end position="821"/>
    </location>
</feature>
<comment type="caution">
    <text evidence="13">The sequence shown here is derived from an EMBL/GenBank/DDBJ whole genome shotgun (WGS) entry which is preliminary data.</text>
</comment>
<dbReference type="InterPro" id="IPR018303">
    <property type="entry name" value="ATPase_P-typ_P_site"/>
</dbReference>
<feature type="transmembrane region" description="Helical" evidence="11">
    <location>
        <begin position="248"/>
        <end position="269"/>
    </location>
</feature>
<dbReference type="InterPro" id="IPR008250">
    <property type="entry name" value="ATPase_P-typ_transduc_dom_A_sf"/>
</dbReference>
<protein>
    <submittedName>
        <fullName evidence="13">Cation-translocating P-type ATPase</fullName>
    </submittedName>
</protein>
<dbReference type="InterPro" id="IPR001757">
    <property type="entry name" value="P_typ_ATPase"/>
</dbReference>